<reference evidence="4 5" key="1">
    <citation type="submission" date="2015-11" db="EMBL/GenBank/DDBJ databases">
        <title>Genomic analysis of 38 Legionella species identifies large and diverse effector repertoires.</title>
        <authorList>
            <person name="Burstein D."/>
            <person name="Amaro F."/>
            <person name="Zusman T."/>
            <person name="Lifshitz Z."/>
            <person name="Cohen O."/>
            <person name="Gilbert J.A."/>
            <person name="Pupko T."/>
            <person name="Shuman H.A."/>
            <person name="Segal G."/>
        </authorList>
    </citation>
    <scope>NUCLEOTIDE SEQUENCE [LARGE SCALE GENOMIC DNA]</scope>
    <source>
        <strain evidence="4 5">ATCC 700990</strain>
    </source>
</reference>
<feature type="transmembrane region" description="Helical" evidence="1">
    <location>
        <begin position="164"/>
        <end position="181"/>
    </location>
</feature>
<dbReference type="GO" id="GO:0016020">
    <property type="term" value="C:membrane"/>
    <property type="evidence" value="ECO:0007669"/>
    <property type="project" value="TreeGrafter"/>
</dbReference>
<evidence type="ECO:0000313" key="5">
    <source>
        <dbReference type="Proteomes" id="UP000054736"/>
    </source>
</evidence>
<feature type="transmembrane region" description="Helical" evidence="1">
    <location>
        <begin position="266"/>
        <end position="290"/>
    </location>
</feature>
<protein>
    <submittedName>
        <fullName evidence="4">O-antigen acetylase</fullName>
    </submittedName>
</protein>
<feature type="domain" description="Acyltransferase 3" evidence="2">
    <location>
        <begin position="9"/>
        <end position="348"/>
    </location>
</feature>
<dbReference type="InterPro" id="IPR002656">
    <property type="entry name" value="Acyl_transf_3_dom"/>
</dbReference>
<keyword evidence="5" id="KW-1185">Reference proteome</keyword>
<dbReference type="Proteomes" id="UP000054736">
    <property type="component" value="Unassembled WGS sequence"/>
</dbReference>
<gene>
    <name evidence="4" type="ORF">Ldro_1994</name>
</gene>
<feature type="domain" description="SGNH" evidence="3">
    <location>
        <begin position="448"/>
        <end position="657"/>
    </location>
</feature>
<dbReference type="InterPro" id="IPR043968">
    <property type="entry name" value="SGNH"/>
</dbReference>
<dbReference type="RefSeq" id="WP_058496283.1">
    <property type="nucleotide sequence ID" value="NZ_LNXY01000027.1"/>
</dbReference>
<dbReference type="Pfam" id="PF19040">
    <property type="entry name" value="SGNH"/>
    <property type="match status" value="1"/>
</dbReference>
<dbReference type="PANTHER" id="PTHR23028:SF53">
    <property type="entry name" value="ACYL_TRANSF_3 DOMAIN-CONTAINING PROTEIN"/>
    <property type="match status" value="1"/>
</dbReference>
<evidence type="ECO:0000259" key="3">
    <source>
        <dbReference type="Pfam" id="PF19040"/>
    </source>
</evidence>
<dbReference type="PANTHER" id="PTHR23028">
    <property type="entry name" value="ACETYLTRANSFERASE"/>
    <property type="match status" value="1"/>
</dbReference>
<evidence type="ECO:0000256" key="1">
    <source>
        <dbReference type="SAM" id="Phobius"/>
    </source>
</evidence>
<dbReference type="Pfam" id="PF01757">
    <property type="entry name" value="Acyl_transf_3"/>
    <property type="match status" value="1"/>
</dbReference>
<feature type="transmembrane region" description="Helical" evidence="1">
    <location>
        <begin position="75"/>
        <end position="94"/>
    </location>
</feature>
<dbReference type="PATRIC" id="fig|1212489.4.peg.2107"/>
<feature type="transmembrane region" description="Helical" evidence="1">
    <location>
        <begin position="331"/>
        <end position="352"/>
    </location>
</feature>
<feature type="transmembrane region" description="Helical" evidence="1">
    <location>
        <begin position="34"/>
        <end position="54"/>
    </location>
</feature>
<evidence type="ECO:0000313" key="4">
    <source>
        <dbReference type="EMBL" id="KTC85669.1"/>
    </source>
</evidence>
<keyword evidence="1" id="KW-0472">Membrane</keyword>
<dbReference type="GO" id="GO:0009103">
    <property type="term" value="P:lipopolysaccharide biosynthetic process"/>
    <property type="evidence" value="ECO:0007669"/>
    <property type="project" value="TreeGrafter"/>
</dbReference>
<dbReference type="AlphaFoldDB" id="A0A0W0SRR6"/>
<proteinExistence type="predicted"/>
<keyword evidence="1" id="KW-0812">Transmembrane</keyword>
<accession>A0A0W0SRR6</accession>
<feature type="transmembrane region" description="Helical" evidence="1">
    <location>
        <begin position="12"/>
        <end position="28"/>
    </location>
</feature>
<organism evidence="4 5">
    <name type="scientific">Legionella drozanskii LLAP-1</name>
    <dbReference type="NCBI Taxonomy" id="1212489"/>
    <lineage>
        <taxon>Bacteria</taxon>
        <taxon>Pseudomonadati</taxon>
        <taxon>Pseudomonadota</taxon>
        <taxon>Gammaproteobacteria</taxon>
        <taxon>Legionellales</taxon>
        <taxon>Legionellaceae</taxon>
        <taxon>Legionella</taxon>
    </lineage>
</organism>
<feature type="transmembrane region" description="Helical" evidence="1">
    <location>
        <begin position="241"/>
        <end position="260"/>
    </location>
</feature>
<dbReference type="GO" id="GO:0016747">
    <property type="term" value="F:acyltransferase activity, transferring groups other than amino-acyl groups"/>
    <property type="evidence" value="ECO:0007669"/>
    <property type="project" value="InterPro"/>
</dbReference>
<feature type="transmembrane region" description="Helical" evidence="1">
    <location>
        <begin position="302"/>
        <end position="325"/>
    </location>
</feature>
<comment type="caution">
    <text evidence="4">The sequence shown here is derived from an EMBL/GenBank/DDBJ whole genome shotgun (WGS) entry which is preliminary data.</text>
</comment>
<sequence>MAHSQYRPDIDGLRAIAVLSVVCFHAFPSLLKGGFVGVDIFFIISGFLISKIILENLATNCFSFVDFYSRRIKRIFPALIFVLMSCYLFGWFMLLGDEYKQLGRHMTSGAGFISNFTFWGEAGYFDNIAEKKPFLHLWSLAIEEQFYIIWPLLLWLACKRKFNLLMLILTIILISFGFNVAKVHHQSIEAFYSPISRFWELLTGALLAYLTLYPVKWTVDLKFRINEKDQHLVLAHGQKKLAHYQSLFGFILISLALLLIDKRKDFPGWWALLPCVGSYYIIVAGPQAWLNRVILSNPVMKWLGLISYPLYLWHWPLLSFGHIFLGELIPTKITLILIALSIIFAWLTFQFIEKPLRFSQQSRVKVGLVFTMLLMGIIGYQTDKYDGFSFRLKDRGDYADFFENSQPRLKYIVENNIGKKYRNECNFYDIDAYAHEHATEIPIPSIAESCQTAKTDVSVFLWGDSHAQQLYYGLAKTLPKDISVLQVASSGCQPTWVDRPLAKNDNFCVVSNKVALDTVRKERPKIVILAQAIQHENNDNLDKIIMELKKIGIEKIFVLGPVPQWNIPLHKLVLNKYWHYTPKRLTQENIRPDILSTEWTMKKKYLNATNGIRYVSLWDFFCNRKGCISYVNDNRREGLVTWDAAHLTPLASIFLAKGLLQPLILSELQPYRQQLAAQAQSKTLQKV</sequence>
<feature type="transmembrane region" description="Helical" evidence="1">
    <location>
        <begin position="135"/>
        <end position="157"/>
    </location>
</feature>
<keyword evidence="1" id="KW-1133">Transmembrane helix</keyword>
<dbReference type="EMBL" id="LNXY01000027">
    <property type="protein sequence ID" value="KTC85669.1"/>
    <property type="molecule type" value="Genomic_DNA"/>
</dbReference>
<evidence type="ECO:0000259" key="2">
    <source>
        <dbReference type="Pfam" id="PF01757"/>
    </source>
</evidence>
<name>A0A0W0SRR6_9GAMM</name>
<dbReference type="InterPro" id="IPR050879">
    <property type="entry name" value="Acyltransferase_3"/>
</dbReference>